<protein>
    <recommendedName>
        <fullName evidence="3">DUF2750 domain-containing protein</fullName>
    </recommendedName>
</protein>
<dbReference type="STRING" id="1796497.GCE9029_02092"/>
<evidence type="ECO:0008006" key="3">
    <source>
        <dbReference type="Google" id="ProtNLM"/>
    </source>
</evidence>
<keyword evidence="2" id="KW-1185">Reference proteome</keyword>
<reference evidence="2" key="1">
    <citation type="submission" date="2016-02" db="EMBL/GenBank/DDBJ databases">
        <authorList>
            <person name="Rodrigo-Torres Lidia"/>
            <person name="Arahal R.David."/>
        </authorList>
    </citation>
    <scope>NUCLEOTIDE SEQUENCE [LARGE SCALE GENOMIC DNA]</scope>
    <source>
        <strain evidence="2">CECT 9029</strain>
    </source>
</reference>
<dbReference type="Proteomes" id="UP000071641">
    <property type="component" value="Unassembled WGS sequence"/>
</dbReference>
<sequence>MRHHYYSSTPNYSVALHTTSASPRRLRYTALLSHCPVEIKMAKTLTQERIAEILKFDVDQRYKYLVKEVVENREIWILTDEHGCVMLNTEDEDCVPVWPNEEFAQEWATGEWEHCKPEPIGLNKWHSRWTNGLLDDELSIVAFPNTDLEGVVLFPDEFDFDLTNQAKKQKR</sequence>
<accession>A0A128F2W8</accession>
<dbReference type="InterPro" id="IPR021284">
    <property type="entry name" value="DUF2750"/>
</dbReference>
<evidence type="ECO:0000313" key="1">
    <source>
        <dbReference type="EMBL" id="CZF80611.1"/>
    </source>
</evidence>
<dbReference type="Pfam" id="PF11042">
    <property type="entry name" value="DUF2750"/>
    <property type="match status" value="1"/>
</dbReference>
<organism evidence="1 2">
    <name type="scientific">Grimontia celer</name>
    <dbReference type="NCBI Taxonomy" id="1796497"/>
    <lineage>
        <taxon>Bacteria</taxon>
        <taxon>Pseudomonadati</taxon>
        <taxon>Pseudomonadota</taxon>
        <taxon>Gammaproteobacteria</taxon>
        <taxon>Vibrionales</taxon>
        <taxon>Vibrionaceae</taxon>
        <taxon>Grimontia</taxon>
    </lineage>
</organism>
<evidence type="ECO:0000313" key="2">
    <source>
        <dbReference type="Proteomes" id="UP000071641"/>
    </source>
</evidence>
<dbReference type="EMBL" id="FIZX01000002">
    <property type="protein sequence ID" value="CZF80611.1"/>
    <property type="molecule type" value="Genomic_DNA"/>
</dbReference>
<gene>
    <name evidence="1" type="ORF">GCE9029_02092</name>
</gene>
<name>A0A128F2W8_9GAMM</name>
<proteinExistence type="predicted"/>
<dbReference type="AlphaFoldDB" id="A0A128F2W8"/>